<proteinExistence type="predicted"/>
<dbReference type="EMBL" id="JACTAM010000016">
    <property type="protein sequence ID" value="KAI2655572.1"/>
    <property type="molecule type" value="Genomic_DNA"/>
</dbReference>
<keyword evidence="2" id="KW-1185">Reference proteome</keyword>
<dbReference type="Proteomes" id="UP000830375">
    <property type="component" value="Unassembled WGS sequence"/>
</dbReference>
<comment type="caution">
    <text evidence="1">The sequence shown here is derived from an EMBL/GenBank/DDBJ whole genome shotgun (WGS) entry which is preliminary data.</text>
</comment>
<gene>
    <name evidence="1" type="ORF">H4Q32_017991</name>
</gene>
<reference evidence="1 2" key="1">
    <citation type="submission" date="2022-01" db="EMBL/GenBank/DDBJ databases">
        <title>A high-quality chromosome-level genome assembly of rohu carp, Labeo rohita.</title>
        <authorList>
            <person name="Arick M.A. II"/>
            <person name="Hsu C.-Y."/>
            <person name="Magbanua Z."/>
            <person name="Pechanova O."/>
            <person name="Grover C."/>
            <person name="Miller E."/>
            <person name="Thrash A."/>
            <person name="Ezzel L."/>
            <person name="Alam S."/>
            <person name="Benzie J."/>
            <person name="Hamilton M."/>
            <person name="Karsi A."/>
            <person name="Lawrence M.L."/>
            <person name="Peterson D.G."/>
        </authorList>
    </citation>
    <scope>NUCLEOTIDE SEQUENCE [LARGE SCALE GENOMIC DNA]</scope>
    <source>
        <strain evidence="2">BAU-BD-2019</strain>
        <tissue evidence="1">Blood</tissue>
    </source>
</reference>
<protein>
    <submittedName>
        <fullName evidence="1">Deoxyribose-phosphate aldolase</fullName>
    </submittedName>
</protein>
<evidence type="ECO:0000313" key="1">
    <source>
        <dbReference type="EMBL" id="KAI2655572.1"/>
    </source>
</evidence>
<accession>A0ABQ8M021</accession>
<sequence>MNCGLREILSPLEPLLREEKKKKMKMSEPNPSVFVWPPFQMTALPDKTDTVHRIGKRLPNTARPRAIIIQYSSRVTRDVVWRAAKSSEFLPANGLRFTEDLTAFDRGRRLLLWPVVEKALKLTQRKPALCTQP</sequence>
<organism evidence="1 2">
    <name type="scientific">Labeo rohita</name>
    <name type="common">Indian major carp</name>
    <name type="synonym">Cyprinus rohita</name>
    <dbReference type="NCBI Taxonomy" id="84645"/>
    <lineage>
        <taxon>Eukaryota</taxon>
        <taxon>Metazoa</taxon>
        <taxon>Chordata</taxon>
        <taxon>Craniata</taxon>
        <taxon>Vertebrata</taxon>
        <taxon>Euteleostomi</taxon>
        <taxon>Actinopterygii</taxon>
        <taxon>Neopterygii</taxon>
        <taxon>Teleostei</taxon>
        <taxon>Ostariophysi</taxon>
        <taxon>Cypriniformes</taxon>
        <taxon>Cyprinidae</taxon>
        <taxon>Labeoninae</taxon>
        <taxon>Labeonini</taxon>
        <taxon>Labeo</taxon>
    </lineage>
</organism>
<evidence type="ECO:0000313" key="2">
    <source>
        <dbReference type="Proteomes" id="UP000830375"/>
    </source>
</evidence>
<name>A0ABQ8M021_LABRO</name>